<feature type="region of interest" description="Disordered" evidence="1">
    <location>
        <begin position="76"/>
        <end position="104"/>
    </location>
</feature>
<evidence type="ECO:0000256" key="2">
    <source>
        <dbReference type="SAM" id="Phobius"/>
    </source>
</evidence>
<keyword evidence="2" id="KW-0472">Membrane</keyword>
<protein>
    <submittedName>
        <fullName evidence="4">MUC5A protein</fullName>
    </submittedName>
</protein>
<evidence type="ECO:0000313" key="3">
    <source>
        <dbReference type="Proteomes" id="UP000095280"/>
    </source>
</evidence>
<keyword evidence="3" id="KW-1185">Reference proteome</keyword>
<feature type="compositionally biased region" description="Low complexity" evidence="1">
    <location>
        <begin position="122"/>
        <end position="135"/>
    </location>
</feature>
<keyword evidence="2" id="KW-1133">Transmembrane helix</keyword>
<name>A0A1I8F477_9PLAT</name>
<dbReference type="WBParaSite" id="maker-unitig_18856-snap-gene-0.2-mRNA-1">
    <property type="protein sequence ID" value="maker-unitig_18856-snap-gene-0.2-mRNA-1"/>
    <property type="gene ID" value="maker-unitig_18856-snap-gene-0.2"/>
</dbReference>
<evidence type="ECO:0000313" key="4">
    <source>
        <dbReference type="WBParaSite" id="maker-unitig_18856-snap-gene-0.2-mRNA-1"/>
    </source>
</evidence>
<keyword evidence="2" id="KW-0812">Transmembrane</keyword>
<sequence>ASLWAQPQGLLRELPRKLCSAQQIRCAPRPPASGATGPIGASSSWDFHSSATSAAASSSVGYMGLVRRLEVASAAAATSSSSSVMPETSTATATTTKATTTTATTTTTTMLLNTLKTSTETAMASPTLTTSSTSAVVDEVPSSSPPIEPDKKTMSNNDVDERSFLTKFSFPVILLACILAVFCTIVIVVPFSLCLLVCYRTAMNGL</sequence>
<dbReference type="AlphaFoldDB" id="A0A1I8F477"/>
<accession>A0A1I8F477</accession>
<feature type="region of interest" description="Disordered" evidence="1">
    <location>
        <begin position="122"/>
        <end position="155"/>
    </location>
</feature>
<evidence type="ECO:0000256" key="1">
    <source>
        <dbReference type="SAM" id="MobiDB-lite"/>
    </source>
</evidence>
<feature type="transmembrane region" description="Helical" evidence="2">
    <location>
        <begin position="172"/>
        <end position="199"/>
    </location>
</feature>
<dbReference type="Proteomes" id="UP000095280">
    <property type="component" value="Unplaced"/>
</dbReference>
<reference evidence="4" key="1">
    <citation type="submission" date="2016-11" db="UniProtKB">
        <authorList>
            <consortium name="WormBaseParasite"/>
        </authorList>
    </citation>
    <scope>IDENTIFICATION</scope>
</reference>
<proteinExistence type="predicted"/>
<organism evidence="3 4">
    <name type="scientific">Macrostomum lignano</name>
    <dbReference type="NCBI Taxonomy" id="282301"/>
    <lineage>
        <taxon>Eukaryota</taxon>
        <taxon>Metazoa</taxon>
        <taxon>Spiralia</taxon>
        <taxon>Lophotrochozoa</taxon>
        <taxon>Platyhelminthes</taxon>
        <taxon>Rhabditophora</taxon>
        <taxon>Macrostomorpha</taxon>
        <taxon>Macrostomida</taxon>
        <taxon>Macrostomidae</taxon>
        <taxon>Macrostomum</taxon>
    </lineage>
</organism>